<sequence length="619" mass="69953">MAAPLLRLQKRSLCSKASWKWRVKQVTTSNFQQSLEEIQTHISNSHFIAVSIDNTASPSPPSWHRLLPLDTAQTAYSKATRSAQRSHPLHFAVCPFSVTPSNNLVAHPYNFLLFPRDELKMGMPSYSFSCQTSSLASLARQGFDFNACVYDGISYLSREQESVAKIRLGTAFHSSLGMMKSSSPSTVADSVFVERIRSRIKHWRKTCKSSNTNTSHDELINSLKNIVLGCEHFRSRPCLTIDVCGDRQVQLLLEMLVDYSDDLLPLIIPGKSGTTQAVRIVLANSEEDKELLERALQNFEEEENKKIRGFREVIELISASQKPVISHNCLNDCTLIYSKFIAPLPPEVDEFMSSLCMVFPKVLDVNYLMKKIGTMRKMTNIPSAISYLNNHFFAPVDLEIPDQATVKEGKIHGLNALRLSYLFVKLCSILKISPKVTESGSKHLAPELEDFTNVFHPYSADIQELLNEDVRMWTNNTRKVSCDHLIFLWGFKSGMTAGMLKSVLRASHDIFSGEFDVRLVDKSCAIVVFWQPGLSKDFLDVMNSEELNGDLKELVSDGLRVTGYETYKKMCRLGLWEMDLAESLERALESSACNIESNCDRKSSEIHWFDDKVINLDDL</sequence>
<dbReference type="OrthoDB" id="1432093at2759"/>
<gene>
    <name evidence="4" type="primary">LOC113849846</name>
</gene>
<dbReference type="InterPro" id="IPR012337">
    <property type="entry name" value="RNaseH-like_sf"/>
</dbReference>
<dbReference type="GeneID" id="113849846"/>
<evidence type="ECO:0000313" key="3">
    <source>
        <dbReference type="Proteomes" id="UP000694853"/>
    </source>
</evidence>
<comment type="similarity">
    <text evidence="2">Belongs to the CAF1 family.</text>
</comment>
<dbReference type="Proteomes" id="UP000694853">
    <property type="component" value="Unplaced"/>
</dbReference>
<dbReference type="Pfam" id="PF04857">
    <property type="entry name" value="CAF1"/>
    <property type="match status" value="1"/>
</dbReference>
<dbReference type="InterPro" id="IPR051181">
    <property type="entry name" value="CAF1_poly(A)_ribonucleases"/>
</dbReference>
<keyword evidence="3" id="KW-1185">Reference proteome</keyword>
<dbReference type="InterPro" id="IPR006941">
    <property type="entry name" value="RNase_CAF1"/>
</dbReference>
<evidence type="ECO:0000256" key="1">
    <source>
        <dbReference type="ARBA" id="ARBA00001968"/>
    </source>
</evidence>
<dbReference type="Gene3D" id="3.30.420.10">
    <property type="entry name" value="Ribonuclease H-like superfamily/Ribonuclease H"/>
    <property type="match status" value="2"/>
</dbReference>
<evidence type="ECO:0000256" key="2">
    <source>
        <dbReference type="ARBA" id="ARBA00008372"/>
    </source>
</evidence>
<dbReference type="PANTHER" id="PTHR15092">
    <property type="entry name" value="POLY A -SPECIFIC RIBONUCLEASE/TARGET OF EGR1, MEMBER 1"/>
    <property type="match status" value="1"/>
</dbReference>
<dbReference type="KEGG" id="aprc:113849846"/>
<dbReference type="InterPro" id="IPR036397">
    <property type="entry name" value="RNaseH_sf"/>
</dbReference>
<dbReference type="AlphaFoldDB" id="A0A8B8JWP2"/>
<proteinExistence type="inferred from homology"/>
<reference evidence="4" key="2">
    <citation type="submission" date="2025-08" db="UniProtKB">
        <authorList>
            <consortium name="RefSeq"/>
        </authorList>
    </citation>
    <scope>IDENTIFICATION</scope>
    <source>
        <tissue evidence="4">Young leaves</tissue>
    </source>
</reference>
<dbReference type="GO" id="GO:0003723">
    <property type="term" value="F:RNA binding"/>
    <property type="evidence" value="ECO:0007669"/>
    <property type="project" value="TreeGrafter"/>
</dbReference>
<protein>
    <submittedName>
        <fullName evidence="4">Poly(A)-specific ribonuclease PARN-like</fullName>
    </submittedName>
</protein>
<dbReference type="RefSeq" id="XP_027335850.1">
    <property type="nucleotide sequence ID" value="XM_027480049.1"/>
</dbReference>
<reference evidence="3" key="1">
    <citation type="journal article" date="2019" name="Toxins">
        <title>Detection of Abrin-Like and Prepropulchellin-Like Toxin Genes and Transcripts Using Whole Genome Sequencing and Full-Length Transcript Sequencing of Abrus precatorius.</title>
        <authorList>
            <person name="Hovde B.T."/>
            <person name="Daligault H.E."/>
            <person name="Hanschen E.R."/>
            <person name="Kunde Y.A."/>
            <person name="Johnson M.B."/>
            <person name="Starkenburg S.R."/>
            <person name="Johnson S.L."/>
        </authorList>
    </citation>
    <scope>NUCLEOTIDE SEQUENCE [LARGE SCALE GENOMIC DNA]</scope>
</reference>
<evidence type="ECO:0000313" key="4">
    <source>
        <dbReference type="RefSeq" id="XP_027335850.1"/>
    </source>
</evidence>
<name>A0A8B8JWP2_ABRPR</name>
<comment type="cofactor">
    <cofactor evidence="1">
        <name>a divalent metal cation</name>
        <dbReference type="ChEBI" id="CHEBI:60240"/>
    </cofactor>
</comment>
<dbReference type="SUPFAM" id="SSF53098">
    <property type="entry name" value="Ribonuclease H-like"/>
    <property type="match status" value="1"/>
</dbReference>
<accession>A0A8B8JWP2</accession>
<dbReference type="PANTHER" id="PTHR15092:SF42">
    <property type="entry name" value="POLY(A)-SPECIFIC RIBONUCLEASE PARN-LIKE"/>
    <property type="match status" value="1"/>
</dbReference>
<dbReference type="GO" id="GO:0000175">
    <property type="term" value="F:3'-5'-RNA exonuclease activity"/>
    <property type="evidence" value="ECO:0007669"/>
    <property type="project" value="TreeGrafter"/>
</dbReference>
<organism evidence="3 4">
    <name type="scientific">Abrus precatorius</name>
    <name type="common">Indian licorice</name>
    <name type="synonym">Glycine abrus</name>
    <dbReference type="NCBI Taxonomy" id="3816"/>
    <lineage>
        <taxon>Eukaryota</taxon>
        <taxon>Viridiplantae</taxon>
        <taxon>Streptophyta</taxon>
        <taxon>Embryophyta</taxon>
        <taxon>Tracheophyta</taxon>
        <taxon>Spermatophyta</taxon>
        <taxon>Magnoliopsida</taxon>
        <taxon>eudicotyledons</taxon>
        <taxon>Gunneridae</taxon>
        <taxon>Pentapetalae</taxon>
        <taxon>rosids</taxon>
        <taxon>fabids</taxon>
        <taxon>Fabales</taxon>
        <taxon>Fabaceae</taxon>
        <taxon>Papilionoideae</taxon>
        <taxon>50 kb inversion clade</taxon>
        <taxon>NPAAA clade</taxon>
        <taxon>indigoferoid/millettioid clade</taxon>
        <taxon>Abreae</taxon>
        <taxon>Abrus</taxon>
    </lineage>
</organism>